<dbReference type="PANTHER" id="PTHR43488:SF2">
    <property type="entry name" value="GLUTAMATE-PYRUVATE AMINOTRANSFERASE ALAA"/>
    <property type="match status" value="1"/>
</dbReference>
<dbReference type="InterPro" id="IPR015422">
    <property type="entry name" value="PyrdxlP-dep_Trfase_small"/>
</dbReference>
<dbReference type="GO" id="GO:0030170">
    <property type="term" value="F:pyridoxal phosphate binding"/>
    <property type="evidence" value="ECO:0007669"/>
    <property type="project" value="InterPro"/>
</dbReference>
<dbReference type="Gene3D" id="3.90.1150.10">
    <property type="entry name" value="Aspartate Aminotransferase, domain 1"/>
    <property type="match status" value="1"/>
</dbReference>
<dbReference type="InterPro" id="IPR004839">
    <property type="entry name" value="Aminotransferase_I/II_large"/>
</dbReference>
<dbReference type="Proteomes" id="UP000004322">
    <property type="component" value="Unassembled WGS sequence"/>
</dbReference>
<dbReference type="STRING" id="873449.STRCR_0858"/>
<protein>
    <recommendedName>
        <fullName evidence="6">alanine transaminase</fullName>
        <ecNumber evidence="6">2.6.1.2</ecNumber>
    </recommendedName>
</protein>
<dbReference type="InterPro" id="IPR015421">
    <property type="entry name" value="PyrdxlP-dep_Trfase_major"/>
</dbReference>
<dbReference type="InterPro" id="IPR051926">
    <property type="entry name" value="Ala_Aminotransferase"/>
</dbReference>
<evidence type="ECO:0000313" key="8">
    <source>
        <dbReference type="EMBL" id="EHI74774.1"/>
    </source>
</evidence>
<dbReference type="EMBL" id="AEUV02000002">
    <property type="protein sequence ID" value="EHI74774.1"/>
    <property type="molecule type" value="Genomic_DNA"/>
</dbReference>
<dbReference type="EC" id="2.6.1.2" evidence="6"/>
<proteinExistence type="inferred from homology"/>
<dbReference type="PANTHER" id="PTHR43488">
    <property type="entry name" value="GLUTAMATE-PYRUVATE AMINOTRANSFERASE ALAA"/>
    <property type="match status" value="1"/>
</dbReference>
<evidence type="ECO:0000256" key="2">
    <source>
        <dbReference type="ARBA" id="ARBA00007441"/>
    </source>
</evidence>
<keyword evidence="5" id="KW-0663">Pyridoxal phosphate</keyword>
<evidence type="ECO:0000256" key="5">
    <source>
        <dbReference type="ARBA" id="ARBA00022898"/>
    </source>
</evidence>
<evidence type="ECO:0000256" key="4">
    <source>
        <dbReference type="ARBA" id="ARBA00022679"/>
    </source>
</evidence>
<comment type="cofactor">
    <cofactor evidence="1">
        <name>pyridoxal 5'-phosphate</name>
        <dbReference type="ChEBI" id="CHEBI:597326"/>
    </cofactor>
</comment>
<keyword evidence="3 8" id="KW-0032">Aminotransferase</keyword>
<name>G5JS80_STRCG</name>
<dbReference type="OrthoDB" id="9802328at2"/>
<keyword evidence="9" id="KW-1185">Reference proteome</keyword>
<dbReference type="RefSeq" id="WP_004228433.1">
    <property type="nucleotide sequence ID" value="NZ_AEUV02000002.1"/>
</dbReference>
<dbReference type="CDD" id="cd00609">
    <property type="entry name" value="AAT_like"/>
    <property type="match status" value="1"/>
</dbReference>
<gene>
    <name evidence="8" type="ORF">STRCR_0858</name>
</gene>
<dbReference type="AlphaFoldDB" id="G5JS80"/>
<sequence length="404" mass="45119">MKQFNKSSKLEHVAYDIRGPVLDEANRMLANGEKILRLNTGNPAAFGFTAPDEVIRDLILNVRESEGYSDSKGIFSARKAIMQYCQTKGFPPVDIDDIYIGNGVSELISMSLQALLNDGDEVLVPMPDYPLWTACVSLAGGKAVHYLCDEQAEWYPDLDDIKSKISSNTKAIVVINPNNPTGALYPKDILEDIVELARQNDLIIFADEIYDRLVMDGAQHIAIASLAPDVFCVSMNGLSKSHRICGFRVGWMVLSGPKESVKGYIEGLNMLSNMRLCSNVLAQHVVQTSLGGYQSGDELLVPGGRIYEQREFITKAINDIPGLTAVKPKAGLYIFPKIDPNMYRVDDDEEFVLRLLKQEKVMLVPGKGFNWNKPDHFRIVYLPRVSELAEVQEKITRVLAQYKR</sequence>
<dbReference type="Pfam" id="PF00155">
    <property type="entry name" value="Aminotran_1_2"/>
    <property type="match status" value="1"/>
</dbReference>
<comment type="caution">
    <text evidence="8">The sequence shown here is derived from an EMBL/GenBank/DDBJ whole genome shotgun (WGS) entry which is preliminary data.</text>
</comment>
<keyword evidence="4" id="KW-0808">Transferase</keyword>
<reference evidence="8" key="1">
    <citation type="submission" date="2011-07" db="EMBL/GenBank/DDBJ databases">
        <authorList>
            <person name="Stanhope M.J."/>
            <person name="Durkin A.S."/>
            <person name="Hostetler J."/>
            <person name="Kim M."/>
            <person name="Radune D."/>
            <person name="Singh I."/>
            <person name="Town C.D."/>
        </authorList>
    </citation>
    <scope>NUCLEOTIDE SEQUENCE [LARGE SCALE GENOMIC DNA]</scope>
    <source>
        <strain evidence="8">HS-6</strain>
    </source>
</reference>
<evidence type="ECO:0000256" key="1">
    <source>
        <dbReference type="ARBA" id="ARBA00001933"/>
    </source>
</evidence>
<evidence type="ECO:0000313" key="9">
    <source>
        <dbReference type="Proteomes" id="UP000004322"/>
    </source>
</evidence>
<organism evidence="8 9">
    <name type="scientific">Streptococcus criceti HS-6</name>
    <dbReference type="NCBI Taxonomy" id="873449"/>
    <lineage>
        <taxon>Bacteria</taxon>
        <taxon>Bacillati</taxon>
        <taxon>Bacillota</taxon>
        <taxon>Bacilli</taxon>
        <taxon>Lactobacillales</taxon>
        <taxon>Streptococcaceae</taxon>
        <taxon>Streptococcus</taxon>
    </lineage>
</organism>
<evidence type="ECO:0000256" key="3">
    <source>
        <dbReference type="ARBA" id="ARBA00022576"/>
    </source>
</evidence>
<dbReference type="SUPFAM" id="SSF53383">
    <property type="entry name" value="PLP-dependent transferases"/>
    <property type="match status" value="1"/>
</dbReference>
<comment type="similarity">
    <text evidence="2">Belongs to the class-I pyridoxal-phosphate-dependent aminotransferase family.</text>
</comment>
<feature type="domain" description="Aminotransferase class I/classII large" evidence="7">
    <location>
        <begin position="34"/>
        <end position="385"/>
    </location>
</feature>
<evidence type="ECO:0000256" key="6">
    <source>
        <dbReference type="ARBA" id="ARBA00026106"/>
    </source>
</evidence>
<dbReference type="InterPro" id="IPR015424">
    <property type="entry name" value="PyrdxlP-dep_Trfase"/>
</dbReference>
<dbReference type="Gene3D" id="3.40.640.10">
    <property type="entry name" value="Type I PLP-dependent aspartate aminotransferase-like (Major domain)"/>
    <property type="match status" value="1"/>
</dbReference>
<dbReference type="eggNOG" id="COG0436">
    <property type="taxonomic scope" value="Bacteria"/>
</dbReference>
<accession>G5JS80</accession>
<dbReference type="GO" id="GO:0004021">
    <property type="term" value="F:L-alanine:2-oxoglutarate aminotransferase activity"/>
    <property type="evidence" value="ECO:0007669"/>
    <property type="project" value="UniProtKB-EC"/>
</dbReference>
<evidence type="ECO:0000259" key="7">
    <source>
        <dbReference type="Pfam" id="PF00155"/>
    </source>
</evidence>